<dbReference type="PANTHER" id="PTHR37404">
    <property type="entry name" value="HCG1796489"/>
    <property type="match status" value="1"/>
</dbReference>
<dbReference type="Ensembl" id="ENSGMOT00000039142.1">
    <property type="protein sequence ID" value="ENSGMOP00000064673.1"/>
    <property type="gene ID" value="ENSGMOG00000026418.1"/>
</dbReference>
<name>A0A8C5CRS5_GADMO</name>
<feature type="region of interest" description="Disordered" evidence="1">
    <location>
        <begin position="237"/>
        <end position="258"/>
    </location>
</feature>
<dbReference type="OrthoDB" id="382863at2759"/>
<feature type="compositionally biased region" description="Low complexity" evidence="1">
    <location>
        <begin position="49"/>
        <end position="64"/>
    </location>
</feature>
<evidence type="ECO:0000256" key="1">
    <source>
        <dbReference type="SAM" id="MobiDB-lite"/>
    </source>
</evidence>
<feature type="region of interest" description="Disordered" evidence="1">
    <location>
        <begin position="169"/>
        <end position="205"/>
    </location>
</feature>
<dbReference type="OMA" id="LTSHTEH"/>
<dbReference type="Proteomes" id="UP000694546">
    <property type="component" value="Chromosome 2"/>
</dbReference>
<gene>
    <name evidence="2" type="primary">saxo3</name>
</gene>
<dbReference type="InterPro" id="IPR053347">
    <property type="entry name" value="Axonemal_MT_stabilizer"/>
</dbReference>
<accession>A0A8C5CRS5</accession>
<dbReference type="PANTHER" id="PTHR37404:SF1">
    <property type="entry name" value="HCG1796489"/>
    <property type="match status" value="1"/>
</dbReference>
<proteinExistence type="predicted"/>
<dbReference type="GeneTree" id="ENSGT00940000178247"/>
<evidence type="ECO:0000313" key="2">
    <source>
        <dbReference type="Ensembl" id="ENSGMOP00000064673.1"/>
    </source>
</evidence>
<sequence>MGLAEPRGGEIPQTSYEIGLRYSRPPPFKVEVVGKDGPLPPILQRVARSAPAAPGTTSGTAHAGRPQAGWQVQTRYPKAPPHWTSHRIAPLAQRLKECPSLRVLSAPLSEARDRYRGLQAPHPPVPQHYDTLRSLYEQLDSARWLVEPPVSTAHASFRRFQRSELSAPSRLDVPPAYSPHPARVRVAPSPPRRGAPHLEPSPSMRPLADLLLADSSGSEYRSSFSQAHPRVDTTVLTPASSNQEGSGTQGAGPPHPSDVRLAVFAVPQMYATESDGYGSGRPRVV</sequence>
<reference evidence="2" key="1">
    <citation type="submission" date="2025-08" db="UniProtKB">
        <authorList>
            <consortium name="Ensembl"/>
        </authorList>
    </citation>
    <scope>IDENTIFICATION</scope>
</reference>
<organism evidence="2 3">
    <name type="scientific">Gadus morhua</name>
    <name type="common">Atlantic cod</name>
    <dbReference type="NCBI Taxonomy" id="8049"/>
    <lineage>
        <taxon>Eukaryota</taxon>
        <taxon>Metazoa</taxon>
        <taxon>Chordata</taxon>
        <taxon>Craniata</taxon>
        <taxon>Vertebrata</taxon>
        <taxon>Euteleostomi</taxon>
        <taxon>Actinopterygii</taxon>
        <taxon>Neopterygii</taxon>
        <taxon>Teleostei</taxon>
        <taxon>Neoteleostei</taxon>
        <taxon>Acanthomorphata</taxon>
        <taxon>Zeiogadaria</taxon>
        <taxon>Gadariae</taxon>
        <taxon>Gadiformes</taxon>
        <taxon>Gadoidei</taxon>
        <taxon>Gadidae</taxon>
        <taxon>Gadus</taxon>
    </lineage>
</organism>
<protein>
    <submittedName>
        <fullName evidence="2">Uncharacterized protein</fullName>
    </submittedName>
</protein>
<keyword evidence="3" id="KW-1185">Reference proteome</keyword>
<reference evidence="2" key="2">
    <citation type="submission" date="2025-09" db="UniProtKB">
        <authorList>
            <consortium name="Ensembl"/>
        </authorList>
    </citation>
    <scope>IDENTIFICATION</scope>
</reference>
<dbReference type="AlphaFoldDB" id="A0A8C5CRS5"/>
<feature type="compositionally biased region" description="Polar residues" evidence="1">
    <location>
        <begin position="237"/>
        <end position="246"/>
    </location>
</feature>
<feature type="region of interest" description="Disordered" evidence="1">
    <location>
        <begin position="1"/>
        <end position="83"/>
    </location>
</feature>
<evidence type="ECO:0000313" key="3">
    <source>
        <dbReference type="Proteomes" id="UP000694546"/>
    </source>
</evidence>